<accession>A0ABR4DX62</accession>
<evidence type="ECO:0000313" key="2">
    <source>
        <dbReference type="EMBL" id="KAL2274064.1"/>
    </source>
</evidence>
<organism evidence="2 3">
    <name type="scientific">Diaporthe vaccinii</name>
    <dbReference type="NCBI Taxonomy" id="105482"/>
    <lineage>
        <taxon>Eukaryota</taxon>
        <taxon>Fungi</taxon>
        <taxon>Dikarya</taxon>
        <taxon>Ascomycota</taxon>
        <taxon>Pezizomycotina</taxon>
        <taxon>Sordariomycetes</taxon>
        <taxon>Sordariomycetidae</taxon>
        <taxon>Diaporthales</taxon>
        <taxon>Diaporthaceae</taxon>
        <taxon>Diaporthe</taxon>
        <taxon>Diaporthe eres species complex</taxon>
    </lineage>
</organism>
<comment type="caution">
    <text evidence="2">The sequence shown here is derived from an EMBL/GenBank/DDBJ whole genome shotgun (WGS) entry which is preliminary data.</text>
</comment>
<gene>
    <name evidence="2" type="ORF">FJTKL_03681</name>
</gene>
<sequence length="150" mass="15894">MQCIPFAIPKATPSNEVSRCSRTITARSCSRHHAIPSMSLPSRERQTTRNQAKLRSFLGGGGETAVWGATYRAAASLGGPSRLSLPSRPMLLMSVSPEDLVAGSRRPAVEPAPVEMSLATSRPEPTLTLRASAEFQSDATGGCSGRGRLD</sequence>
<keyword evidence="3" id="KW-1185">Reference proteome</keyword>
<name>A0ABR4DX62_9PEZI</name>
<dbReference type="EMBL" id="JBAWTH010000167">
    <property type="protein sequence ID" value="KAL2274064.1"/>
    <property type="molecule type" value="Genomic_DNA"/>
</dbReference>
<reference evidence="2 3" key="1">
    <citation type="submission" date="2024-03" db="EMBL/GenBank/DDBJ databases">
        <title>A high-quality draft genome sequence of Diaporthe vaccinii, a causative agent of upright dieback and viscid rot disease in cranberry plants.</title>
        <authorList>
            <person name="Sarrasin M."/>
            <person name="Lang B.F."/>
            <person name="Burger G."/>
        </authorList>
    </citation>
    <scope>NUCLEOTIDE SEQUENCE [LARGE SCALE GENOMIC DNA]</scope>
    <source>
        <strain evidence="2 3">IS7</strain>
    </source>
</reference>
<evidence type="ECO:0000313" key="3">
    <source>
        <dbReference type="Proteomes" id="UP001600888"/>
    </source>
</evidence>
<proteinExistence type="predicted"/>
<dbReference type="Proteomes" id="UP001600888">
    <property type="component" value="Unassembled WGS sequence"/>
</dbReference>
<feature type="region of interest" description="Disordered" evidence="1">
    <location>
        <begin position="103"/>
        <end position="150"/>
    </location>
</feature>
<protein>
    <submittedName>
        <fullName evidence="2">Uncharacterized protein</fullName>
    </submittedName>
</protein>
<evidence type="ECO:0000256" key="1">
    <source>
        <dbReference type="SAM" id="MobiDB-lite"/>
    </source>
</evidence>